<comment type="caution">
    <text evidence="1">The sequence shown here is derived from an EMBL/GenBank/DDBJ whole genome shotgun (WGS) entry which is preliminary data.</text>
</comment>
<protein>
    <submittedName>
        <fullName evidence="1">Uncharacterized protein</fullName>
    </submittedName>
</protein>
<proteinExistence type="predicted"/>
<dbReference type="EMBL" id="JBHTMU010000017">
    <property type="protein sequence ID" value="MFD1342990.1"/>
    <property type="molecule type" value="Genomic_DNA"/>
</dbReference>
<evidence type="ECO:0000313" key="2">
    <source>
        <dbReference type="Proteomes" id="UP001597135"/>
    </source>
</evidence>
<evidence type="ECO:0000313" key="1">
    <source>
        <dbReference type="EMBL" id="MFD1342990.1"/>
    </source>
</evidence>
<organism evidence="1 2">
    <name type="scientific">Litorisediminicola beolgyonensis</name>
    <dbReference type="NCBI Taxonomy" id="1173614"/>
    <lineage>
        <taxon>Bacteria</taxon>
        <taxon>Pseudomonadati</taxon>
        <taxon>Pseudomonadota</taxon>
        <taxon>Alphaproteobacteria</taxon>
        <taxon>Rhodobacterales</taxon>
        <taxon>Paracoccaceae</taxon>
        <taxon>Litorisediminicola</taxon>
    </lineage>
</organism>
<reference evidence="2" key="1">
    <citation type="journal article" date="2019" name="Int. J. Syst. Evol. Microbiol.">
        <title>The Global Catalogue of Microorganisms (GCM) 10K type strain sequencing project: providing services to taxonomists for standard genome sequencing and annotation.</title>
        <authorList>
            <consortium name="The Broad Institute Genomics Platform"/>
            <consortium name="The Broad Institute Genome Sequencing Center for Infectious Disease"/>
            <person name="Wu L."/>
            <person name="Ma J."/>
        </authorList>
    </citation>
    <scope>NUCLEOTIDE SEQUENCE [LARGE SCALE GENOMIC DNA]</scope>
    <source>
        <strain evidence="2">CCUG 62953</strain>
    </source>
</reference>
<name>A0ABW3ZIV6_9RHOB</name>
<keyword evidence="2" id="KW-1185">Reference proteome</keyword>
<sequence length="201" mass="22394">MLLAYDEVKALSSRGMNEDQILYQVKSLAAFGDESMRPNLVKMLNATKINELLGVRDAGELWSTSYDALHATSVIPHAAFRNGKMFAGSFDQVLRSEAFAAGFHRDFLPSLQALPHNAFFLALGPTPLDALHWCVAQGHIQEEQLLGALAHPSRSSGSQVDIYLGLKDPQDLNPKDPVRYRVDWLQHASQSLRQKLRKLAR</sequence>
<accession>A0ABW3ZIV6</accession>
<dbReference type="Proteomes" id="UP001597135">
    <property type="component" value="Unassembled WGS sequence"/>
</dbReference>
<dbReference type="RefSeq" id="WP_386803539.1">
    <property type="nucleotide sequence ID" value="NZ_JBHTMU010000017.1"/>
</dbReference>
<gene>
    <name evidence="1" type="ORF">ACFQ4E_11220</name>
</gene>